<accession>A0ACC0CF00</accession>
<evidence type="ECO:0000313" key="2">
    <source>
        <dbReference type="Proteomes" id="UP001060085"/>
    </source>
</evidence>
<name>A0ACC0CF00_CATRO</name>
<evidence type="ECO:0000313" key="1">
    <source>
        <dbReference type="EMBL" id="KAI5683469.1"/>
    </source>
</evidence>
<protein>
    <submittedName>
        <fullName evidence="1">Uncharacterized protein</fullName>
    </submittedName>
</protein>
<reference evidence="2" key="1">
    <citation type="journal article" date="2023" name="Nat. Plants">
        <title>Single-cell RNA sequencing provides a high-resolution roadmap for understanding the multicellular compartmentation of specialized metabolism.</title>
        <authorList>
            <person name="Sun S."/>
            <person name="Shen X."/>
            <person name="Li Y."/>
            <person name="Li Y."/>
            <person name="Wang S."/>
            <person name="Li R."/>
            <person name="Zhang H."/>
            <person name="Shen G."/>
            <person name="Guo B."/>
            <person name="Wei J."/>
            <person name="Xu J."/>
            <person name="St-Pierre B."/>
            <person name="Chen S."/>
            <person name="Sun C."/>
        </authorList>
    </citation>
    <scope>NUCLEOTIDE SEQUENCE [LARGE SCALE GENOMIC DNA]</scope>
</reference>
<proteinExistence type="predicted"/>
<organism evidence="1 2">
    <name type="scientific">Catharanthus roseus</name>
    <name type="common">Madagascar periwinkle</name>
    <name type="synonym">Vinca rosea</name>
    <dbReference type="NCBI Taxonomy" id="4058"/>
    <lineage>
        <taxon>Eukaryota</taxon>
        <taxon>Viridiplantae</taxon>
        <taxon>Streptophyta</taxon>
        <taxon>Embryophyta</taxon>
        <taxon>Tracheophyta</taxon>
        <taxon>Spermatophyta</taxon>
        <taxon>Magnoliopsida</taxon>
        <taxon>eudicotyledons</taxon>
        <taxon>Gunneridae</taxon>
        <taxon>Pentapetalae</taxon>
        <taxon>asterids</taxon>
        <taxon>lamiids</taxon>
        <taxon>Gentianales</taxon>
        <taxon>Apocynaceae</taxon>
        <taxon>Rauvolfioideae</taxon>
        <taxon>Vinceae</taxon>
        <taxon>Catharanthinae</taxon>
        <taxon>Catharanthus</taxon>
    </lineage>
</organism>
<comment type="caution">
    <text evidence="1">The sequence shown here is derived from an EMBL/GenBank/DDBJ whole genome shotgun (WGS) entry which is preliminary data.</text>
</comment>
<dbReference type="EMBL" id="CM044701">
    <property type="protein sequence ID" value="KAI5683469.1"/>
    <property type="molecule type" value="Genomic_DNA"/>
</dbReference>
<keyword evidence="2" id="KW-1185">Reference proteome</keyword>
<sequence>MDIPEQSLKKIEGNNKEREKVRKKLEAEPERSGNVISFFLFLSPMPTFIKIFKAKSVEAFMPDPYVTTTLNCALWVFYGFPFIHPDSLLVLSINAVGFGMEVIYVTIFLIYSDGAKRKKIFIALLIEATFFGIIVAITLAVLHGTKQRSLLVGTICIIFNIVMYFSPLTLMKQVIKTKSVKYMPFYLSLANFANGGIWFTYALLKLDIYVLKNYQIGPTFVTIWKAKSVQNFKPDPYLATIFNCGMWLLYGLPFVHPDSTLVLTINGIGLVIEGIFIIVFIICSDGPKRKKIFVVLLIEFIIWAIICVITMVVLHGTKARSLLVGIVCIVLNVIMYASPLTVMKQVIKTRSVKYMPFPLSLANFVNGLIWTAYALLKFDLFILIPNALGSISGAVQLILYGAFYRTTNWDEGATKGTSNIELSSSNV</sequence>
<dbReference type="Proteomes" id="UP001060085">
    <property type="component" value="Linkage Group LG01"/>
</dbReference>
<gene>
    <name evidence="1" type="ORF">M9H77_04697</name>
</gene>